<dbReference type="SUPFAM" id="SSF52540">
    <property type="entry name" value="P-loop containing nucleoside triphosphate hydrolases"/>
    <property type="match status" value="1"/>
</dbReference>
<dbReference type="OrthoDB" id="8950613at2"/>
<dbReference type="CDD" id="cd02042">
    <property type="entry name" value="ParAB_family"/>
    <property type="match status" value="1"/>
</dbReference>
<sequence>MANTSNISPRPSVSIAELAAMRTRAHEVVSQNRAAAAAPSAQKVPPEFNSAQVAELCGIDRNKLEHRRRKGGLPDGREEARRRMFTLKEAQEWVLEYRHSKSKRGCIAAGQMPKAVVIAAGNFKGGVGKSTTAATLAQGLSLRGHKVLVIDTDPQGSLTSLMGVAPETLEDEDTILNVASGDAQTLADAIRPTYWSNIHLIGAAPRISGAQFHLPARAQKDGVKFWSVLSNGLDEDILDLYDVVIIDTPPALDYLTINAFYAADILMVPLPPSAMDFVSSTQFWDLFVDLNEEFAEYGMQKEYSFVNVLLSRVDANDTAAALVREWITEAYGKHLLPIEIPSTAAAKTAAAEFGTVYDATVAQQSARTYRRAYEAYERLIEITEDQLVRVWQSQGKE</sequence>
<protein>
    <submittedName>
        <fullName evidence="2">Cobyrinic acid a,c-diamide synthase</fullName>
    </submittedName>
</protein>
<dbReference type="InterPro" id="IPR050678">
    <property type="entry name" value="DNA_Partitioning_ATPase"/>
</dbReference>
<evidence type="ECO:0000313" key="3">
    <source>
        <dbReference type="Proteomes" id="UP000000644"/>
    </source>
</evidence>
<feature type="domain" description="AAA" evidence="1">
    <location>
        <begin position="117"/>
        <end position="284"/>
    </location>
</feature>
<geneLocation type="plasmid" evidence="2 3">
    <name>pPNAP04</name>
</geneLocation>
<dbReference type="PANTHER" id="PTHR13696:SF52">
    <property type="entry name" value="PARA FAMILY PROTEIN CT_582"/>
    <property type="match status" value="1"/>
</dbReference>
<dbReference type="PANTHER" id="PTHR13696">
    <property type="entry name" value="P-LOOP CONTAINING NUCLEOSIDE TRIPHOSPHATE HYDROLASE"/>
    <property type="match status" value="1"/>
</dbReference>
<dbReference type="AlphaFoldDB" id="A1VWT0"/>
<dbReference type="Pfam" id="PF13614">
    <property type="entry name" value="AAA_31"/>
    <property type="match status" value="1"/>
</dbReference>
<name>A1VWT0_POLNA</name>
<dbReference type="InterPro" id="IPR025669">
    <property type="entry name" value="AAA_dom"/>
</dbReference>
<gene>
    <name evidence="2" type="ordered locus">Pnap_4693</name>
</gene>
<dbReference type="RefSeq" id="WP_011798479.1">
    <property type="nucleotide sequence ID" value="NC_008760.1"/>
</dbReference>
<dbReference type="KEGG" id="pna:Pnap_4693"/>
<reference evidence="3" key="1">
    <citation type="journal article" date="2009" name="Environ. Microbiol.">
        <title>The genome of Polaromonas naphthalenivorans strain CJ2, isolated from coal tar-contaminated sediment, reveals physiological and metabolic versatility and evolution through extensive horizontal gene transfer.</title>
        <authorList>
            <person name="Yagi J.M."/>
            <person name="Sims D."/>
            <person name="Brettin T."/>
            <person name="Bruce D."/>
            <person name="Madsen E.L."/>
        </authorList>
    </citation>
    <scope>NUCLEOTIDE SEQUENCE [LARGE SCALE GENOMIC DNA]</scope>
    <source>
        <strain evidence="3">CJ2</strain>
        <plasmid evidence="3">Plasmid pPNAP04</plasmid>
    </source>
</reference>
<evidence type="ECO:0000259" key="1">
    <source>
        <dbReference type="Pfam" id="PF13614"/>
    </source>
</evidence>
<proteinExistence type="predicted"/>
<keyword evidence="3" id="KW-1185">Reference proteome</keyword>
<dbReference type="InterPro" id="IPR027417">
    <property type="entry name" value="P-loop_NTPase"/>
</dbReference>
<dbReference type="Gene3D" id="3.40.50.300">
    <property type="entry name" value="P-loop containing nucleotide triphosphate hydrolases"/>
    <property type="match status" value="1"/>
</dbReference>
<evidence type="ECO:0000313" key="2">
    <source>
        <dbReference type="EMBL" id="ABM40108.1"/>
    </source>
</evidence>
<dbReference type="EMBL" id="CP000533">
    <property type="protein sequence ID" value="ABM40108.1"/>
    <property type="molecule type" value="Genomic_DNA"/>
</dbReference>
<keyword evidence="2" id="KW-0614">Plasmid</keyword>
<dbReference type="HOGENOM" id="CLU_037612_9_0_4"/>
<dbReference type="Proteomes" id="UP000000644">
    <property type="component" value="Plasmid pPNAP04"/>
</dbReference>
<accession>A1VWT0</accession>
<organism evidence="2 3">
    <name type="scientific">Polaromonas naphthalenivorans (strain CJ2)</name>
    <dbReference type="NCBI Taxonomy" id="365044"/>
    <lineage>
        <taxon>Bacteria</taxon>
        <taxon>Pseudomonadati</taxon>
        <taxon>Pseudomonadota</taxon>
        <taxon>Betaproteobacteria</taxon>
        <taxon>Burkholderiales</taxon>
        <taxon>Comamonadaceae</taxon>
        <taxon>Polaromonas</taxon>
    </lineage>
</organism>